<protein>
    <recommendedName>
        <fullName evidence="1">DNA primase/polymerase bifunctional N-terminal domain-containing protein</fullName>
    </recommendedName>
</protein>
<dbReference type="SUPFAM" id="SSF56747">
    <property type="entry name" value="Prim-pol domain"/>
    <property type="match status" value="1"/>
</dbReference>
<proteinExistence type="predicted"/>
<organism evidence="2 3">
    <name type="scientific">Sphingomonas psychrolutea</name>
    <dbReference type="NCBI Taxonomy" id="1259676"/>
    <lineage>
        <taxon>Bacteria</taxon>
        <taxon>Pseudomonadati</taxon>
        <taxon>Pseudomonadota</taxon>
        <taxon>Alphaproteobacteria</taxon>
        <taxon>Sphingomonadales</taxon>
        <taxon>Sphingomonadaceae</taxon>
        <taxon>Sphingomonas</taxon>
    </lineage>
</organism>
<dbReference type="Pfam" id="PF09250">
    <property type="entry name" value="Prim-Pol"/>
    <property type="match status" value="1"/>
</dbReference>
<dbReference type="EMBL" id="BMDW01000039">
    <property type="protein sequence ID" value="GGA62215.1"/>
    <property type="molecule type" value="Genomic_DNA"/>
</dbReference>
<comment type="caution">
    <text evidence="2">The sequence shown here is derived from an EMBL/GenBank/DDBJ whole genome shotgun (WGS) entry which is preliminary data.</text>
</comment>
<dbReference type="Gene3D" id="3.40.50.300">
    <property type="entry name" value="P-loop containing nucleotide triphosphate hydrolases"/>
    <property type="match status" value="1"/>
</dbReference>
<sequence length="590" mass="64964">MSEIHHTSALQPYLGRYDLIPLTGRAELRNGKPGGKQPAVSNWRLVAPLEPNEAADHMAMGKNIGARLAPTDLVLDVDLRNGGDVSLARLSTDLGIDFDDHPFVITGSGGRHIYLIKAADMAVAGKIVGYEGIDIKTHGGFVVAAGSVHANGKAYRWNDDPLAVPLSSIQAAPEGLLDLIKRSAVSSDVEPGQFDADQLATMLAKLDVTEFQEEVKWRELMMASHHATGGAGVDVFLDWSLADPRYASSADEIRMRWNSLDVKPNSIKVGTLFKALTDAGHRDVVNAVTAVSDFEGVVEEPHDVSDDIVRPNVQVQIADRFVWVADAECFVRCADTKRFTAQQFKSLYAGAWPEGDILTAIWRDKLPMRKFESMVYLPWEGEVVANTHGGQSYNLWRDCSVEPKPGDVSIFLEHMAYLFPDEVEREQAIDYLALLVRKPAAKINFAMLVRGVQGTGKSALGTLIARMIGEGNVTRPTNSVVVEKYTDWQVGAQLAIIEELMALGRQEVANRLKPAITDDYLSIRPMYGKAYTVPNRLNFICFTNHDDALPIEKGDRRWQVMFSPAVPAGEEYYTRLFAYLDGDGPAHVAD</sequence>
<dbReference type="InterPro" id="IPR014819">
    <property type="entry name" value="PriCT_2"/>
</dbReference>
<name>A0ABQ1H8Q9_9SPHN</name>
<evidence type="ECO:0000313" key="3">
    <source>
        <dbReference type="Proteomes" id="UP000618591"/>
    </source>
</evidence>
<dbReference type="SMART" id="SM00943">
    <property type="entry name" value="Prim-Pol"/>
    <property type="match status" value="1"/>
</dbReference>
<gene>
    <name evidence="2" type="ORF">GCM10011395_35580</name>
</gene>
<dbReference type="InterPro" id="IPR027417">
    <property type="entry name" value="P-loop_NTPase"/>
</dbReference>
<reference evidence="3" key="1">
    <citation type="journal article" date="2019" name="Int. J. Syst. Evol. Microbiol.">
        <title>The Global Catalogue of Microorganisms (GCM) 10K type strain sequencing project: providing services to taxonomists for standard genome sequencing and annotation.</title>
        <authorList>
            <consortium name="The Broad Institute Genomics Platform"/>
            <consortium name="The Broad Institute Genome Sequencing Center for Infectious Disease"/>
            <person name="Wu L."/>
            <person name="Ma J."/>
        </authorList>
    </citation>
    <scope>NUCLEOTIDE SEQUENCE [LARGE SCALE GENOMIC DNA]</scope>
    <source>
        <strain evidence="3">CGMCC 1.10106</strain>
    </source>
</reference>
<feature type="domain" description="DNA primase/polymerase bifunctional N-terminal" evidence="1">
    <location>
        <begin position="10"/>
        <end position="176"/>
    </location>
</feature>
<dbReference type="RefSeq" id="WP_188449900.1">
    <property type="nucleotide sequence ID" value="NZ_BMDW01000039.1"/>
</dbReference>
<dbReference type="CDD" id="cd04859">
    <property type="entry name" value="Prim_Pol"/>
    <property type="match status" value="1"/>
</dbReference>
<accession>A0ABQ1H8Q9</accession>
<dbReference type="SUPFAM" id="SSF52540">
    <property type="entry name" value="P-loop containing nucleoside triphosphate hydrolases"/>
    <property type="match status" value="1"/>
</dbReference>
<dbReference type="Pfam" id="PF08707">
    <property type="entry name" value="PriCT_2"/>
    <property type="match status" value="1"/>
</dbReference>
<dbReference type="Proteomes" id="UP000618591">
    <property type="component" value="Unassembled WGS sequence"/>
</dbReference>
<evidence type="ECO:0000259" key="1">
    <source>
        <dbReference type="SMART" id="SM00943"/>
    </source>
</evidence>
<evidence type="ECO:0000313" key="2">
    <source>
        <dbReference type="EMBL" id="GGA62215.1"/>
    </source>
</evidence>
<keyword evidence="3" id="KW-1185">Reference proteome</keyword>
<dbReference type="InterPro" id="IPR045455">
    <property type="entry name" value="NrS-1_pol-like_helicase"/>
</dbReference>
<dbReference type="InterPro" id="IPR015330">
    <property type="entry name" value="DNA_primase/pol_bifunc_N"/>
</dbReference>
<dbReference type="Pfam" id="PF19263">
    <property type="entry name" value="DUF5906"/>
    <property type="match status" value="1"/>
</dbReference>